<dbReference type="InterPro" id="IPR001227">
    <property type="entry name" value="Ac_transferase_dom_sf"/>
</dbReference>
<evidence type="ECO:0000256" key="6">
    <source>
        <dbReference type="SAM" id="MobiDB-lite"/>
    </source>
</evidence>
<feature type="domain" description="Ketosynthase family 3 (KS3)" evidence="8">
    <location>
        <begin position="393"/>
        <end position="819"/>
    </location>
</feature>
<keyword evidence="2" id="KW-0597">Phosphoprotein</keyword>
<dbReference type="Pfam" id="PF22621">
    <property type="entry name" value="CurL-like_PKS_C"/>
    <property type="match status" value="1"/>
</dbReference>
<dbReference type="Pfam" id="PF14765">
    <property type="entry name" value="PS-DH"/>
    <property type="match status" value="1"/>
</dbReference>
<evidence type="ECO:0000256" key="2">
    <source>
        <dbReference type="ARBA" id="ARBA00022553"/>
    </source>
</evidence>
<dbReference type="PROSITE" id="PS52019">
    <property type="entry name" value="PKS_MFAS_DH"/>
    <property type="match status" value="1"/>
</dbReference>
<proteinExistence type="predicted"/>
<dbReference type="NCBIfam" id="TIGR04532">
    <property type="entry name" value="PT_fungal_PKS"/>
    <property type="match status" value="1"/>
</dbReference>
<dbReference type="Gene3D" id="1.10.1200.10">
    <property type="entry name" value="ACP-like"/>
    <property type="match status" value="3"/>
</dbReference>
<feature type="active site" description="Proton donor; for dehydratase activity" evidence="5">
    <location>
        <position position="1561"/>
    </location>
</feature>
<dbReference type="InterPro" id="IPR014030">
    <property type="entry name" value="Ketoacyl_synth_N"/>
</dbReference>
<dbReference type="Pfam" id="PF00109">
    <property type="entry name" value="ketoacyl-synt"/>
    <property type="match status" value="1"/>
</dbReference>
<dbReference type="Gene3D" id="3.30.70.3290">
    <property type="match status" value="1"/>
</dbReference>
<dbReference type="GO" id="GO:0031177">
    <property type="term" value="F:phosphopantetheine binding"/>
    <property type="evidence" value="ECO:0007669"/>
    <property type="project" value="InterPro"/>
</dbReference>
<dbReference type="InterPro" id="IPR020841">
    <property type="entry name" value="PKS_Beta-ketoAc_synthase_dom"/>
</dbReference>
<gene>
    <name evidence="10" type="primary">pks1</name>
    <name evidence="10" type="ORF">CY34DRAFT_469738</name>
</gene>
<feature type="compositionally biased region" description="Low complexity" evidence="6">
    <location>
        <begin position="1670"/>
        <end position="1693"/>
    </location>
</feature>
<dbReference type="InterPro" id="IPR014031">
    <property type="entry name" value="Ketoacyl_synth_C"/>
</dbReference>
<dbReference type="Pfam" id="PF02801">
    <property type="entry name" value="Ketoacyl-synt_C"/>
    <property type="match status" value="1"/>
</dbReference>
<feature type="region of interest" description="Disordered" evidence="6">
    <location>
        <begin position="1873"/>
        <end position="1907"/>
    </location>
</feature>
<dbReference type="InterPro" id="IPR030918">
    <property type="entry name" value="PT_fungal_PKS"/>
</dbReference>
<organism evidence="10 11">
    <name type="scientific">Suillus luteus UH-Slu-Lm8-n1</name>
    <dbReference type="NCBI Taxonomy" id="930992"/>
    <lineage>
        <taxon>Eukaryota</taxon>
        <taxon>Fungi</taxon>
        <taxon>Dikarya</taxon>
        <taxon>Basidiomycota</taxon>
        <taxon>Agaricomycotina</taxon>
        <taxon>Agaricomycetes</taxon>
        <taxon>Agaricomycetidae</taxon>
        <taxon>Boletales</taxon>
        <taxon>Suillineae</taxon>
        <taxon>Suillaceae</taxon>
        <taxon>Suillus</taxon>
    </lineage>
</organism>
<dbReference type="InterPro" id="IPR020806">
    <property type="entry name" value="PKS_PP-bd"/>
</dbReference>
<protein>
    <submittedName>
        <fullName evidence="10">Pks1 protein</fullName>
    </submittedName>
</protein>
<evidence type="ECO:0000256" key="3">
    <source>
        <dbReference type="ARBA" id="ARBA00022679"/>
    </source>
</evidence>
<dbReference type="PROSITE" id="PS00606">
    <property type="entry name" value="KS3_1"/>
    <property type="match status" value="1"/>
</dbReference>
<feature type="domain" description="Carrier" evidence="7">
    <location>
        <begin position="1802"/>
        <end position="1876"/>
    </location>
</feature>
<feature type="region of interest" description="Disordered" evidence="6">
    <location>
        <begin position="1299"/>
        <end position="1327"/>
    </location>
</feature>
<evidence type="ECO:0000259" key="8">
    <source>
        <dbReference type="PROSITE" id="PS52004"/>
    </source>
</evidence>
<dbReference type="GO" id="GO:0006633">
    <property type="term" value="P:fatty acid biosynthetic process"/>
    <property type="evidence" value="ECO:0007669"/>
    <property type="project" value="InterPro"/>
</dbReference>
<dbReference type="InterPro" id="IPR029058">
    <property type="entry name" value="AB_hydrolase_fold"/>
</dbReference>
<dbReference type="PANTHER" id="PTHR43775">
    <property type="entry name" value="FATTY ACID SYNTHASE"/>
    <property type="match status" value="1"/>
</dbReference>
<dbReference type="SUPFAM" id="SSF55048">
    <property type="entry name" value="Probable ACP-binding domain of malonyl-CoA ACP transacylase"/>
    <property type="match status" value="1"/>
</dbReference>
<dbReference type="Pfam" id="PF00698">
    <property type="entry name" value="Acyl_transf_1"/>
    <property type="match status" value="1"/>
</dbReference>
<evidence type="ECO:0000256" key="1">
    <source>
        <dbReference type="ARBA" id="ARBA00022450"/>
    </source>
</evidence>
<evidence type="ECO:0000313" key="10">
    <source>
        <dbReference type="EMBL" id="KIK37237.1"/>
    </source>
</evidence>
<keyword evidence="11" id="KW-1185">Reference proteome</keyword>
<dbReference type="InParanoid" id="A0A0D0ASK0"/>
<dbReference type="CDD" id="cd00833">
    <property type="entry name" value="PKS"/>
    <property type="match status" value="1"/>
</dbReference>
<accession>A0A0D0ASK0</accession>
<name>A0A0D0ASK0_9AGAM</name>
<evidence type="ECO:0000259" key="7">
    <source>
        <dbReference type="PROSITE" id="PS50075"/>
    </source>
</evidence>
<dbReference type="SMART" id="SM00825">
    <property type="entry name" value="PKS_KS"/>
    <property type="match status" value="1"/>
</dbReference>
<dbReference type="PROSITE" id="PS52004">
    <property type="entry name" value="KS3_2"/>
    <property type="match status" value="1"/>
</dbReference>
<dbReference type="GO" id="GO:0044550">
    <property type="term" value="P:secondary metabolite biosynthetic process"/>
    <property type="evidence" value="ECO:0007669"/>
    <property type="project" value="UniProtKB-ARBA"/>
</dbReference>
<dbReference type="Pfam" id="PF21089">
    <property type="entry name" value="PKS_DH_N"/>
    <property type="match status" value="1"/>
</dbReference>
<dbReference type="InterPro" id="IPR049900">
    <property type="entry name" value="PKS_mFAS_DH"/>
</dbReference>
<dbReference type="InterPro" id="IPR006162">
    <property type="entry name" value="Ppantetheine_attach_site"/>
</dbReference>
<dbReference type="Pfam" id="PF00975">
    <property type="entry name" value="Thioesterase"/>
    <property type="match status" value="1"/>
</dbReference>
<keyword evidence="1" id="KW-0596">Phosphopantetheine</keyword>
<dbReference type="SUPFAM" id="SSF47336">
    <property type="entry name" value="ACP-like"/>
    <property type="match status" value="3"/>
</dbReference>
<dbReference type="Pfam" id="PF00550">
    <property type="entry name" value="PP-binding"/>
    <property type="match status" value="3"/>
</dbReference>
<dbReference type="SMART" id="SM00823">
    <property type="entry name" value="PKS_PP"/>
    <property type="match status" value="3"/>
</dbReference>
<dbReference type="GO" id="GO:0004312">
    <property type="term" value="F:fatty acid synthase activity"/>
    <property type="evidence" value="ECO:0007669"/>
    <property type="project" value="TreeGrafter"/>
</dbReference>
<dbReference type="InterPro" id="IPR032088">
    <property type="entry name" value="SAT"/>
</dbReference>
<dbReference type="Gene3D" id="3.10.129.110">
    <property type="entry name" value="Polyketide synthase dehydratase"/>
    <property type="match status" value="1"/>
</dbReference>
<feature type="domain" description="Carrier" evidence="7">
    <location>
        <begin position="1909"/>
        <end position="1983"/>
    </location>
</feature>
<keyword evidence="4" id="KW-0843">Virulence</keyword>
<dbReference type="PROSITE" id="PS50075">
    <property type="entry name" value="CARRIER"/>
    <property type="match status" value="3"/>
</dbReference>
<dbReference type="InterPro" id="IPR050091">
    <property type="entry name" value="PKS_NRPS_Biosynth_Enz"/>
</dbReference>
<dbReference type="SMART" id="SM01294">
    <property type="entry name" value="PKS_PP_betabranch"/>
    <property type="match status" value="2"/>
</dbReference>
<dbReference type="InterPro" id="IPR001031">
    <property type="entry name" value="Thioesterase"/>
</dbReference>
<evidence type="ECO:0000313" key="11">
    <source>
        <dbReference type="Proteomes" id="UP000054485"/>
    </source>
</evidence>
<dbReference type="InterPro" id="IPR042104">
    <property type="entry name" value="PKS_dehydratase_sf"/>
</dbReference>
<sequence length="2249" mass="242083">MESYTSSTVAVPLFPGQGSSSSALALALQQALHDIRSSNGQLLLTSCHEAFLVEVSKLSEDELNESRISLIDFKEPNSLITYSSLYQNNPIISTTSLFLIQVLRYLAHFSGSSAELNGRNDPDHSLGVAGFSSGIITACVVGASNSPLTFMANAVEGFRLAFWIGVRSMQYRSKELQSALGFPDTGLPWSVVCIGLNKADVLDFISDFETRNNCTSSLHLTAILDTQHVTISGRPDILQRFSSSISITKSCSIHPTTVDALYHAHTLHNVHAQVLTDVGRHLIHFPDFSDLKYPVFSTVTGKPLAPGSGHSSLVDAVLDMILVSPVDWLSVVQGIGSAVPDDAPTQVLNFGPSSGLLRMLEKSLSVQKVTCTDVTICDCGNSVNHTGEQKFKQEPIAIVGMALRLPGGARNANELWELLERGINTVSEIPAERFEVERYTSADAKSGRGMKAHTANFIDCPDEFDYKFFKVSPREAKSMDPQQRILLHTAHDALESAGYVPDATASFQRDSFGCFIGTATHDYADNLRGDIDVHYSTGTLKAFLSGRISYAMQLGGPSMTIDTACSSSIVAIHTACRSLVNGDCTAAIAGGVNIMSSPDMFIGLDHGHFLSPTGQCKSFDASADGYSRSEGCSLFVLKRLSDAVAENDDILGVIRGIDLNQSGLAHSITHPHIPSQVSLMNRLLKNSGIDASRVSVVEAHGTGTQAGDFSELQSIRAVLCRARDSANPLHVTSIKANIGHLEAASGAAGLAKLLLMFQHETIPAQISLKTLNPRITPLDQDHTVIDTLPTPWVRGSSPRMALLNNFGASGSNGALIVEEYLKQAKPSASGISYVFGISAKSREVLETLRLRYFEWLHDGRNRTIPMSDIAYTATARRQLYPFRISVDVGSKDQLVQALASAEVSHTEGEFGQVVFVFSGQGSYYRGMGKLLYSASPVFKRCIDRSNRYLVSKGFANILPSIIGNATDSGPDGMEEFEASQTSTMALEVALATLWIHWGLKPSIVVGHSLGEYAALVISGVLSLEAALFLVASRARLTWRSCVPGATGMLAVRLGEQQINTVLKSSSYSDLSVACINSDRACVVSGPLSQLNALTSELATTGSKARLLDVPYGYHSKAMDPVLDDLTQLARTVPLSAPKVPVGSTVLGQIIPAGDNATFDATYFSSHFRRPVLFAPTVDVLCEHPSLPQVDAWIEMGPQASCLLMIRACASAPSEAALLPSLSKNDNATLTTSLSQLYRTNAPLNWRHVFEELSPATCADLPPYPLERNKVWVPYREPFFEPQSGAPVRSAAPAQIKAAPTKAPAQIKAPAPTKAPAPARSAAPARATAPPQTIVLSNPISEYTMLGGWVQYPSRENGNSASFDTPIEVLAPFIEGHKVAGNYLCPASIYLEQVLSGAELSRRHLKLDFGKSMAVLGGVTFAKPLVYHPQVNRVVRTHVTIDEKGTGSFAIASRLPSSSEESVHVRGDIRFQTVEETAGSLDSAFRVIPEFSTSEVGPRKEAEIFSTRTLYEVVFPRVVEYSAKYHTIQSLTASPNGMDGLAQVKLPNAPRHSFAAHPIFADTLLHTAGFLANTQGDIGDAYICSEVQSFQMLSEFIDQEQSYTVHVRGSWASVNNTVVTEAYAVQAQEPHRVVALMKGIQFKRVRMKGLARALANAADSVEVQARDRTISTSTQSTGGVQTSNSGNSSRPSSPDTLVSEDDIRVRIRDVIAQVLGLPASDIQDQSDFKSLGLDSLSSLEALHALKTELNVDLAHDAFDSHSTVASLSTLLDKSPSPKKSLERPQATPARSVASTVTVTVSGEDSRARIRGVIAEVLGLPVSDIEDDSDFKSLGLDSLSSLEALHALKTELNVDLPHDAFETYSTITSLNALLNQSSSPQNSVERTPQKSVERPQPTQAPVQSTETVSNGDRRIRIRGIIAEVLGLSDSDIEDDADFKSLGLDSLSSLEALHALKTDLNVDLPHDAFESHSTIASLNAFLDQSSSPKKSSGRSSALRTLQPASFDNRMSRLQTSKDDSAVPLLLIHDGSGLINHYSRMMPLHRDVFALSNPCLITGGKWESVEQIAESYANVVLGAKTNEIIIGGWSFGGVVAFEAAKKLTQSGVRVRGIVLIDSPCPGKHVPLSSAVVDHVTKSQSQGIDPGTLSLIAEQFKESSRLLSFYKPSGIGKLEIPIVLLRSSEGYAPPGLDVPSWLQNRGSEGAVVGEWEALIQSPIKTWSIPGNHFAPFNSENIEGTSQQLKDACHFVQSL</sequence>
<dbReference type="GO" id="GO:0004315">
    <property type="term" value="F:3-oxoacyl-[acyl-carrier-protein] synthase activity"/>
    <property type="evidence" value="ECO:0007669"/>
    <property type="project" value="InterPro"/>
</dbReference>
<feature type="compositionally biased region" description="Polar residues" evidence="6">
    <location>
        <begin position="1892"/>
        <end position="1907"/>
    </location>
</feature>
<dbReference type="SUPFAM" id="SSF53901">
    <property type="entry name" value="Thiolase-like"/>
    <property type="match status" value="1"/>
</dbReference>
<evidence type="ECO:0000259" key="9">
    <source>
        <dbReference type="PROSITE" id="PS52019"/>
    </source>
</evidence>
<dbReference type="InterPro" id="IPR016039">
    <property type="entry name" value="Thiolase-like"/>
</dbReference>
<feature type="domain" description="PKS/mFAS DH" evidence="9">
    <location>
        <begin position="1342"/>
        <end position="1650"/>
    </location>
</feature>
<dbReference type="InterPro" id="IPR009081">
    <property type="entry name" value="PP-bd_ACP"/>
</dbReference>
<dbReference type="PANTHER" id="PTHR43775:SF37">
    <property type="entry name" value="SI:DKEY-61P9.11"/>
    <property type="match status" value="1"/>
</dbReference>
<feature type="region of interest" description="N-terminal hotdog fold" evidence="5">
    <location>
        <begin position="1342"/>
        <end position="1475"/>
    </location>
</feature>
<feature type="domain" description="Carrier" evidence="7">
    <location>
        <begin position="1700"/>
        <end position="1774"/>
    </location>
</feature>
<feature type="region of interest" description="Disordered" evidence="6">
    <location>
        <begin position="1665"/>
        <end position="1698"/>
    </location>
</feature>
<feature type="compositionally biased region" description="Polar residues" evidence="6">
    <location>
        <begin position="1873"/>
        <end position="1884"/>
    </location>
</feature>
<dbReference type="InterPro" id="IPR014043">
    <property type="entry name" value="Acyl_transferase_dom"/>
</dbReference>
<dbReference type="OrthoDB" id="329835at2759"/>
<dbReference type="SUPFAM" id="SSF53474">
    <property type="entry name" value="alpha/beta-Hydrolases"/>
    <property type="match status" value="1"/>
</dbReference>
<dbReference type="Gene3D" id="3.40.50.1820">
    <property type="entry name" value="alpha/beta hydrolase"/>
    <property type="match status" value="1"/>
</dbReference>
<feature type="active site" description="Proton acceptor; for dehydratase activity" evidence="5">
    <location>
        <position position="1376"/>
    </location>
</feature>
<dbReference type="EMBL" id="KN835467">
    <property type="protein sequence ID" value="KIK37237.1"/>
    <property type="molecule type" value="Genomic_DNA"/>
</dbReference>
<feature type="region of interest" description="C-terminal hotdog fold" evidence="5">
    <location>
        <begin position="1501"/>
        <end position="1650"/>
    </location>
</feature>
<dbReference type="InterPro" id="IPR016035">
    <property type="entry name" value="Acyl_Trfase/lysoPLipase"/>
</dbReference>
<dbReference type="Gene3D" id="3.40.366.10">
    <property type="entry name" value="Malonyl-Coenzyme A Acyl Carrier Protein, domain 2"/>
    <property type="match status" value="3"/>
</dbReference>
<dbReference type="SUPFAM" id="SSF52151">
    <property type="entry name" value="FabD/lysophospholipase-like"/>
    <property type="match status" value="2"/>
</dbReference>
<reference evidence="11" key="2">
    <citation type="submission" date="2015-01" db="EMBL/GenBank/DDBJ databases">
        <title>Evolutionary Origins and Diversification of the Mycorrhizal Mutualists.</title>
        <authorList>
            <consortium name="DOE Joint Genome Institute"/>
            <consortium name="Mycorrhizal Genomics Consortium"/>
            <person name="Kohler A."/>
            <person name="Kuo A."/>
            <person name="Nagy L.G."/>
            <person name="Floudas D."/>
            <person name="Copeland A."/>
            <person name="Barry K.W."/>
            <person name="Cichocki N."/>
            <person name="Veneault-Fourrey C."/>
            <person name="LaButti K."/>
            <person name="Lindquist E.A."/>
            <person name="Lipzen A."/>
            <person name="Lundell T."/>
            <person name="Morin E."/>
            <person name="Murat C."/>
            <person name="Riley R."/>
            <person name="Ohm R."/>
            <person name="Sun H."/>
            <person name="Tunlid A."/>
            <person name="Henrissat B."/>
            <person name="Grigoriev I.V."/>
            <person name="Hibbett D.S."/>
            <person name="Martin F."/>
        </authorList>
    </citation>
    <scope>NUCLEOTIDE SEQUENCE [LARGE SCALE GENOMIC DNA]</scope>
    <source>
        <strain evidence="11">UH-Slu-Lm8-n1</strain>
    </source>
</reference>
<dbReference type="STRING" id="930992.A0A0D0ASK0"/>
<dbReference type="SMART" id="SM00827">
    <property type="entry name" value="PKS_AT"/>
    <property type="match status" value="1"/>
</dbReference>
<dbReference type="InterPro" id="IPR016036">
    <property type="entry name" value="Malonyl_transacylase_ACP-bd"/>
</dbReference>
<dbReference type="InterPro" id="IPR049552">
    <property type="entry name" value="PKS_DH_N"/>
</dbReference>
<reference evidence="10 11" key="1">
    <citation type="submission" date="2014-04" db="EMBL/GenBank/DDBJ databases">
        <authorList>
            <consortium name="DOE Joint Genome Institute"/>
            <person name="Kuo A."/>
            <person name="Ruytinx J."/>
            <person name="Rineau F."/>
            <person name="Colpaert J."/>
            <person name="Kohler A."/>
            <person name="Nagy L.G."/>
            <person name="Floudas D."/>
            <person name="Copeland A."/>
            <person name="Barry K.W."/>
            <person name="Cichocki N."/>
            <person name="Veneault-Fourrey C."/>
            <person name="LaButti K."/>
            <person name="Lindquist E.A."/>
            <person name="Lipzen A."/>
            <person name="Lundell T."/>
            <person name="Morin E."/>
            <person name="Murat C."/>
            <person name="Sun H."/>
            <person name="Tunlid A."/>
            <person name="Henrissat B."/>
            <person name="Grigoriev I.V."/>
            <person name="Hibbett D.S."/>
            <person name="Martin F."/>
            <person name="Nordberg H.P."/>
            <person name="Cantor M.N."/>
            <person name="Hua S.X."/>
        </authorList>
    </citation>
    <scope>NUCLEOTIDE SEQUENCE [LARGE SCALE GENOMIC DNA]</scope>
    <source>
        <strain evidence="10 11">UH-Slu-Lm8-n1</strain>
    </source>
</reference>
<dbReference type="Gene3D" id="3.40.47.10">
    <property type="match status" value="1"/>
</dbReference>
<dbReference type="Pfam" id="PF16073">
    <property type="entry name" value="SAT"/>
    <property type="match status" value="1"/>
</dbReference>
<dbReference type="HOGENOM" id="CLU_000022_6_0_1"/>
<feature type="region of interest" description="Disordered" evidence="6">
    <location>
        <begin position="1768"/>
        <end position="1791"/>
    </location>
</feature>
<evidence type="ECO:0000256" key="5">
    <source>
        <dbReference type="PROSITE-ProRule" id="PRU01363"/>
    </source>
</evidence>
<dbReference type="InterPro" id="IPR036736">
    <property type="entry name" value="ACP-like_sf"/>
</dbReference>
<dbReference type="InterPro" id="IPR049551">
    <property type="entry name" value="PKS_DH_C"/>
</dbReference>
<keyword evidence="3" id="KW-0808">Transferase</keyword>
<evidence type="ECO:0000256" key="4">
    <source>
        <dbReference type="ARBA" id="ARBA00023026"/>
    </source>
</evidence>
<dbReference type="InterPro" id="IPR018201">
    <property type="entry name" value="Ketoacyl_synth_AS"/>
</dbReference>
<dbReference type="PROSITE" id="PS00012">
    <property type="entry name" value="PHOSPHOPANTETHEINE"/>
    <property type="match status" value="3"/>
</dbReference>
<dbReference type="Proteomes" id="UP000054485">
    <property type="component" value="Unassembled WGS sequence"/>
</dbReference>